<dbReference type="EMBL" id="FNGY01000003">
    <property type="protein sequence ID" value="SDM27916.1"/>
    <property type="molecule type" value="Genomic_DNA"/>
</dbReference>
<feature type="repeat" description="NHL" evidence="2">
    <location>
        <begin position="105"/>
        <end position="140"/>
    </location>
</feature>
<dbReference type="SUPFAM" id="SSF101898">
    <property type="entry name" value="NHL repeat"/>
    <property type="match status" value="1"/>
</dbReference>
<dbReference type="PROSITE" id="PS51125">
    <property type="entry name" value="NHL"/>
    <property type="match status" value="2"/>
</dbReference>
<protein>
    <submittedName>
        <fullName evidence="3">NHL repeat-containing protein</fullName>
    </submittedName>
</protein>
<evidence type="ECO:0000256" key="2">
    <source>
        <dbReference type="PROSITE-ProRule" id="PRU00504"/>
    </source>
</evidence>
<dbReference type="PANTHER" id="PTHR13833">
    <property type="match status" value="1"/>
</dbReference>
<dbReference type="Gene3D" id="2.120.10.30">
    <property type="entry name" value="TolB, C-terminal domain"/>
    <property type="match status" value="4"/>
</dbReference>
<keyword evidence="4" id="KW-1185">Reference proteome</keyword>
<feature type="repeat" description="NHL" evidence="2">
    <location>
        <begin position="56"/>
        <end position="86"/>
    </location>
</feature>
<dbReference type="InterPro" id="IPR001258">
    <property type="entry name" value="NHL_repeat"/>
</dbReference>
<name>A0A1G9RXG0_9SPHI</name>
<keyword evidence="1" id="KW-0677">Repeat</keyword>
<evidence type="ECO:0000313" key="4">
    <source>
        <dbReference type="Proteomes" id="UP000183200"/>
    </source>
</evidence>
<organism evidence="3 4">
    <name type="scientific">Pedobacter steynii</name>
    <dbReference type="NCBI Taxonomy" id="430522"/>
    <lineage>
        <taxon>Bacteria</taxon>
        <taxon>Pseudomonadati</taxon>
        <taxon>Bacteroidota</taxon>
        <taxon>Sphingobacteriia</taxon>
        <taxon>Sphingobacteriales</taxon>
        <taxon>Sphingobacteriaceae</taxon>
        <taxon>Pedobacter</taxon>
    </lineage>
</organism>
<proteinExistence type="predicted"/>
<dbReference type="AlphaFoldDB" id="A0A1G9RXG0"/>
<dbReference type="OrthoDB" id="641420at2"/>
<dbReference type="Proteomes" id="UP000183200">
    <property type="component" value="Unassembled WGS sequence"/>
</dbReference>
<dbReference type="CDD" id="cd14953">
    <property type="entry name" value="NHL_like_1"/>
    <property type="match status" value="1"/>
</dbReference>
<dbReference type="Pfam" id="PF01436">
    <property type="entry name" value="NHL"/>
    <property type="match status" value="2"/>
</dbReference>
<evidence type="ECO:0000313" key="3">
    <source>
        <dbReference type="EMBL" id="SDM27916.1"/>
    </source>
</evidence>
<dbReference type="PANTHER" id="PTHR13833:SF71">
    <property type="entry name" value="NHL DOMAIN-CONTAINING PROTEIN"/>
    <property type="match status" value="1"/>
</dbReference>
<reference evidence="4" key="1">
    <citation type="submission" date="2016-10" db="EMBL/GenBank/DDBJ databases">
        <authorList>
            <person name="Varghese N."/>
            <person name="Submissions S."/>
        </authorList>
    </citation>
    <scope>NUCLEOTIDE SEQUENCE [LARGE SCALE GENOMIC DNA]</scope>
    <source>
        <strain evidence="4">DSM 19110</strain>
    </source>
</reference>
<dbReference type="RefSeq" id="WP_074606079.1">
    <property type="nucleotide sequence ID" value="NZ_FNGY01000003.1"/>
</dbReference>
<accession>A0A1G9RXG0</accession>
<sequence length="388" mass="40907">MKKVQIALLGLLFVTATSCKKTEKVEVEQPKEIIVTTIAGAGNPGFKDGTSRNTSFNYPQKVVTDAAGNIYVADQKNNRIRKITPEGVVTTIAGDGNQGNTNGQGTAAQFKQPIGITIDGSGNLYVADAGNNSIRKITASGMVSTLAGGAGGGFADGTGSAAKFNYPFDITLDASNNLLVSDLANNRLRKVTPEGVVTTFAGTGGSNIVNGPIATATMYNAASTVIDPTSGNIYVAQDCFIRKITPDGIVSVLAGNTSPQLGFGYIDGPGLIAKFFYIYSLTIDKKGNIYAADTDNHLIRKITPDGFVSTYAGKQYPNVGTPFPAPHLDGPAKTALFARPTGVTFDKDGNLIVSEQDGNCIRKIIEVPIPDSPEEFARKNWNKPQGWK</sequence>
<evidence type="ECO:0000256" key="1">
    <source>
        <dbReference type="ARBA" id="ARBA00022737"/>
    </source>
</evidence>
<gene>
    <name evidence="3" type="ORF">SAMN05421820_103396</name>
</gene>
<dbReference type="PROSITE" id="PS51257">
    <property type="entry name" value="PROKAR_LIPOPROTEIN"/>
    <property type="match status" value="1"/>
</dbReference>
<dbReference type="InterPro" id="IPR011042">
    <property type="entry name" value="6-blade_b-propeller_TolB-like"/>
</dbReference>